<feature type="compositionally biased region" description="Basic residues" evidence="1">
    <location>
        <begin position="1038"/>
        <end position="1050"/>
    </location>
</feature>
<feature type="compositionally biased region" description="Basic and acidic residues" evidence="1">
    <location>
        <begin position="628"/>
        <end position="637"/>
    </location>
</feature>
<reference evidence="4" key="1">
    <citation type="submission" date="2025-08" db="UniProtKB">
        <authorList>
            <consortium name="RefSeq"/>
        </authorList>
    </citation>
    <scope>IDENTIFICATION</scope>
    <source>
        <tissue evidence="4">Gonad</tissue>
    </source>
</reference>
<feature type="compositionally biased region" description="Basic and acidic residues" evidence="1">
    <location>
        <begin position="1166"/>
        <end position="1182"/>
    </location>
</feature>
<dbReference type="SMART" id="SM00717">
    <property type="entry name" value="SANT"/>
    <property type="match status" value="1"/>
</dbReference>
<feature type="compositionally biased region" description="Basic and acidic residues" evidence="1">
    <location>
        <begin position="1066"/>
        <end position="1080"/>
    </location>
</feature>
<feature type="compositionally biased region" description="Basic and acidic residues" evidence="1">
    <location>
        <begin position="302"/>
        <end position="311"/>
    </location>
</feature>
<dbReference type="Pfam" id="PF00249">
    <property type="entry name" value="Myb_DNA-binding"/>
    <property type="match status" value="1"/>
</dbReference>
<feature type="region of interest" description="Disordered" evidence="1">
    <location>
        <begin position="1153"/>
        <end position="1193"/>
    </location>
</feature>
<feature type="compositionally biased region" description="Polar residues" evidence="1">
    <location>
        <begin position="942"/>
        <end position="953"/>
    </location>
</feature>
<evidence type="ECO:0000256" key="1">
    <source>
        <dbReference type="SAM" id="MobiDB-lite"/>
    </source>
</evidence>
<dbReference type="RefSeq" id="XP_019633553.1">
    <property type="nucleotide sequence ID" value="XM_019777994.1"/>
</dbReference>
<feature type="region of interest" description="Disordered" evidence="1">
    <location>
        <begin position="87"/>
        <end position="202"/>
    </location>
</feature>
<feature type="compositionally biased region" description="Basic and acidic residues" evidence="1">
    <location>
        <begin position="737"/>
        <end position="746"/>
    </location>
</feature>
<feature type="compositionally biased region" description="Acidic residues" evidence="1">
    <location>
        <begin position="1343"/>
        <end position="1359"/>
    </location>
</feature>
<feature type="compositionally biased region" description="Polar residues" evidence="1">
    <location>
        <begin position="1312"/>
        <end position="1323"/>
    </location>
</feature>
<evidence type="ECO:0000259" key="2">
    <source>
        <dbReference type="PROSITE" id="PS50090"/>
    </source>
</evidence>
<dbReference type="PANTHER" id="PTHR16124:SF3">
    <property type="entry name" value="MIS18-BINDING PROTEIN 1"/>
    <property type="match status" value="1"/>
</dbReference>
<feature type="region of interest" description="Disordered" evidence="1">
    <location>
        <begin position="1340"/>
        <end position="1359"/>
    </location>
</feature>
<feature type="compositionally biased region" description="Basic and acidic residues" evidence="1">
    <location>
        <begin position="493"/>
        <end position="502"/>
    </location>
</feature>
<protein>
    <submittedName>
        <fullName evidence="4">Uncharacterized protein LOC109476980</fullName>
    </submittedName>
</protein>
<feature type="region of interest" description="Disordered" evidence="1">
    <location>
        <begin position="1303"/>
        <end position="1324"/>
    </location>
</feature>
<dbReference type="Proteomes" id="UP000515135">
    <property type="component" value="Unplaced"/>
</dbReference>
<feature type="compositionally biased region" description="Polar residues" evidence="1">
    <location>
        <begin position="700"/>
        <end position="710"/>
    </location>
</feature>
<feature type="compositionally biased region" description="Basic residues" evidence="1">
    <location>
        <begin position="885"/>
        <end position="895"/>
    </location>
</feature>
<dbReference type="Pfam" id="PF09133">
    <property type="entry name" value="SANTA"/>
    <property type="match status" value="1"/>
</dbReference>
<keyword evidence="3" id="KW-1185">Reference proteome</keyword>
<dbReference type="GeneID" id="109476980"/>
<dbReference type="InterPro" id="IPR009057">
    <property type="entry name" value="Homeodomain-like_sf"/>
</dbReference>
<feature type="compositionally biased region" description="Polar residues" evidence="1">
    <location>
        <begin position="504"/>
        <end position="516"/>
    </location>
</feature>
<evidence type="ECO:0000313" key="3">
    <source>
        <dbReference type="Proteomes" id="UP000515135"/>
    </source>
</evidence>
<feature type="compositionally biased region" description="Polar residues" evidence="1">
    <location>
        <begin position="747"/>
        <end position="766"/>
    </location>
</feature>
<gene>
    <name evidence="4" type="primary">LOC109476980</name>
</gene>
<feature type="compositionally biased region" description="Basic and acidic residues" evidence="1">
    <location>
        <begin position="868"/>
        <end position="884"/>
    </location>
</feature>
<dbReference type="GO" id="GO:0000775">
    <property type="term" value="C:chromosome, centromeric region"/>
    <property type="evidence" value="ECO:0007669"/>
    <property type="project" value="TreeGrafter"/>
</dbReference>
<feature type="compositionally biased region" description="Basic and acidic residues" evidence="1">
    <location>
        <begin position="113"/>
        <end position="131"/>
    </location>
</feature>
<accession>A0A6P4ZA48</accession>
<dbReference type="SUPFAM" id="SSF46689">
    <property type="entry name" value="Homeodomain-like"/>
    <property type="match status" value="1"/>
</dbReference>
<dbReference type="PANTHER" id="PTHR16124">
    <property type="entry name" value="MIS18-BINDING PROTEIN 1"/>
    <property type="match status" value="1"/>
</dbReference>
<dbReference type="InterPro" id="IPR039110">
    <property type="entry name" value="KNL2-like"/>
</dbReference>
<dbReference type="Gene3D" id="1.10.10.60">
    <property type="entry name" value="Homeodomain-like"/>
    <property type="match status" value="1"/>
</dbReference>
<feature type="compositionally biased region" description="Polar residues" evidence="1">
    <location>
        <begin position="1156"/>
        <end position="1165"/>
    </location>
</feature>
<feature type="compositionally biased region" description="Basic and acidic residues" evidence="1">
    <location>
        <begin position="140"/>
        <end position="164"/>
    </location>
</feature>
<feature type="compositionally biased region" description="Basic and acidic residues" evidence="1">
    <location>
        <begin position="971"/>
        <end position="992"/>
    </location>
</feature>
<dbReference type="InterPro" id="IPR001005">
    <property type="entry name" value="SANT/Myb"/>
</dbReference>
<feature type="compositionally biased region" description="Basic and acidic residues" evidence="1">
    <location>
        <begin position="1094"/>
        <end position="1104"/>
    </location>
</feature>
<evidence type="ECO:0000313" key="4">
    <source>
        <dbReference type="RefSeq" id="XP_019633553.1"/>
    </source>
</evidence>
<feature type="region of interest" description="Disordered" evidence="1">
    <location>
        <begin position="477"/>
        <end position="516"/>
    </location>
</feature>
<feature type="domain" description="Myb-like" evidence="2">
    <location>
        <begin position="1104"/>
        <end position="1158"/>
    </location>
</feature>
<proteinExistence type="predicted"/>
<name>A0A6P4ZA48_BRABE</name>
<feature type="region of interest" description="Disordered" evidence="1">
    <location>
        <begin position="214"/>
        <end position="342"/>
    </location>
</feature>
<feature type="region of interest" description="Disordered" evidence="1">
    <location>
        <begin position="586"/>
        <end position="1115"/>
    </location>
</feature>
<dbReference type="PROSITE" id="PS50090">
    <property type="entry name" value="MYB_LIKE"/>
    <property type="match status" value="1"/>
</dbReference>
<dbReference type="InterPro" id="IPR015216">
    <property type="entry name" value="SANTA"/>
</dbReference>
<dbReference type="OrthoDB" id="118550at2759"/>
<organism evidence="3 4">
    <name type="scientific">Branchiostoma belcheri</name>
    <name type="common">Amphioxus</name>
    <dbReference type="NCBI Taxonomy" id="7741"/>
    <lineage>
        <taxon>Eukaryota</taxon>
        <taxon>Metazoa</taxon>
        <taxon>Chordata</taxon>
        <taxon>Cephalochordata</taxon>
        <taxon>Leptocardii</taxon>
        <taxon>Amphioxiformes</taxon>
        <taxon>Branchiostomatidae</taxon>
        <taxon>Branchiostoma</taxon>
    </lineage>
</organism>
<feature type="compositionally biased region" description="Basic and acidic residues" evidence="1">
    <location>
        <begin position="921"/>
        <end position="930"/>
    </location>
</feature>
<dbReference type="KEGG" id="bbel:109476980"/>
<feature type="region of interest" description="Disordered" evidence="1">
    <location>
        <begin position="34"/>
        <end position="64"/>
    </location>
</feature>
<sequence>MSSVYKPPAVPPEKVTAVNHEFARLYEGGGSVRTLEGRMDRGQVSDAAGGTRAAPAFKSPSGRVLYKPSPVAKLIAAMRQKKTLEEMEEIMAPETAGLDRSCLTAPGLQNVSSRDENKENMTRNLDSEGRPSAEVNESDEQQKQTKESQKDPEQEPKESQKDLEQDPVAEAANAAGSRVREGRERPTAAGRKQKVMTWLDSHEEMLQQHDPADLIVTPPAAGPAVHVGHVRDSTEETSSQEQGHDNMDDTESDDDTVKMNETDGTVQDTAENRHHEQEGDTDSNMADNEEGVVGTVEEETPEADRQDRDGEGGQEMEQPINMAENDDMGGEEGKEMEQPTNDRLSQSIAWADNIDNMSVDTTCTSEQEKSAATHLKKATTMKPFKEHVLYNWFIKPVRKSTDIVVEGHRKQDPEHQFWHSTAIVKRVTSRTVVTGSGTVYQLRGVVDRAMVLEQGFHVKVARAFRTGFPENWKQVIEDNGNSTSEKQGRRQSTKQDHPKVRESLPSTRAADTQSPALQTVLGSLKRSSSGRVVKPRMAWWANQRVVVEKDNVRIRCSSADQLAQSPAFHSFTTGKELVVQRDDLQDSRCGTPDTVKRRPTSVASRPVKTAVTDPQPADLGDPPAGSDGQRDPPDHTPETTSDLPVTRLDPTVVTTDILLDTPGAPKSRQALGTVGSSRLLRNTRTKGPPQGVPEDILNTPKPTHTFQNCESMEEDTDWTPARGTRQSARQKPPGQSDDEKKTKTAESKQSSGEPYSNTSIEQQPSTGKQVEKGRRRGGRQKKEDSVSDVQTAGNTTRKRGRPAQKRETANTEQLENTEPKVPSRHSVSDVQTSSNTTRKRGRPAKKRETTNTEQPENTEPKVPSRCNSLHEEGENQAKEAEKRGGSRRGRGRKRAQSLAGKLNTVTPRKSLRLQDAAACEIEEKKEEPAEQQRGTKRKGRQNVKTSATSLNSNGRKEQAELTPVPPRKSPRVKDTTACKPDEKKEEPTEQRRGNRKGQQNGKSKGKKEQAEGTPSDTEPEKDSQEVVAGKAPETENKGRRRYQRKRKANNKKTEEGGARPTVQVDEDNKDKCESDQDARKCQRKKAKNKSSPENSKERQAREQSKNGTETSWTLEEEKKLYSALSSISGEDECLWQKVAEVVGSHTAQDCQDRYQHMTSTSNHTAANKDKEDASNAGKDPKKPVALTGKAGTLKRKRQLQELIKQYNEGHEDEAFEDGITPFKKQRKISKGLISIDYNADEDDDVCTDVSARQAFQTPMSRLYGHSSAATAGPTPKGFRTPGIISEERQKSNLDKYVFKQQKAKKGRGLTAVQKTLGGSQQVGKKTKLPNIDFSKLLTAQPLEDVDSDEGDDYFSDNED</sequence>
<dbReference type="CDD" id="cd00167">
    <property type="entry name" value="SANT"/>
    <property type="match status" value="1"/>
</dbReference>